<evidence type="ECO:0000259" key="17">
    <source>
        <dbReference type="PROSITE" id="PS50886"/>
    </source>
</evidence>
<dbReference type="InterPro" id="IPR005146">
    <property type="entry name" value="B3/B4_tRNA-bd"/>
</dbReference>
<comment type="subunit">
    <text evidence="3 15">Tetramer of two alpha and two beta subunits.</text>
</comment>
<dbReference type="PROSITE" id="PS51483">
    <property type="entry name" value="B5"/>
    <property type="match status" value="1"/>
</dbReference>
<evidence type="ECO:0000256" key="12">
    <source>
        <dbReference type="ARBA" id="ARBA00022917"/>
    </source>
</evidence>
<dbReference type="PANTHER" id="PTHR10947:SF0">
    <property type="entry name" value="PHENYLALANINE--TRNA LIGASE BETA SUBUNIT"/>
    <property type="match status" value="1"/>
</dbReference>
<evidence type="ECO:0000256" key="9">
    <source>
        <dbReference type="ARBA" id="ARBA00022840"/>
    </source>
</evidence>
<dbReference type="Pfam" id="PF03483">
    <property type="entry name" value="B3_4"/>
    <property type="match status" value="1"/>
</dbReference>
<dbReference type="Pfam" id="PF03147">
    <property type="entry name" value="FDX-ACB"/>
    <property type="match status" value="1"/>
</dbReference>
<dbReference type="HAMAP" id="MF_00283">
    <property type="entry name" value="Phe_tRNA_synth_beta1"/>
    <property type="match status" value="1"/>
</dbReference>
<feature type="binding site" evidence="15">
    <location>
        <position position="462"/>
    </location>
    <ligand>
        <name>Mg(2+)</name>
        <dbReference type="ChEBI" id="CHEBI:18420"/>
        <note>shared with alpha subunit</note>
    </ligand>
</feature>
<sequence>MRVTQSWMVDVVRGGAPDFTPTPEELDAAFVRVGFEIESVEPFPEITGPLVVGRVAEIEELEGFKKPIRFCRVDVGEDEPRGIVCGARNFAEGDLIVAALPSAVLPGDFAIAARKTYGRVSDGMICSVTELGVGDDHSGILVLTPGSAEPGADARTVLGLDDTAIDVNVTPDRGYAFSARGLGRELAASFDLDFVDPADLVVNATPTDGGRTSPAVRIDPDSAAGRYCAQVVRGVDPSAQSPWWIRKRLLVAGVRPISAVVDVTNYVMLELGQPMHAFDADRVSGTIVVRRASAGERLTTLDGTDRALDTDDVVIADDDGPIALAGVMGGANSEVADSTTDVVLESARFDPVAVFRTGRRHRLSSEAGKRFERGVDTALAPVALARAASLLAEIAGGTVDPTYTDVAVEPDPTVIVLDADLPDRVAGVTYPPGTTVRRLEQVGCTVSGDGPLRVEPPSWRPDLRGPADLVEEVVRLEGLENIPAVPPTAPAGTGLTPVQRRRRAIGRALAVSGLVEVLPFPFLPADVFDSWGLDADDPRRATVRVLNPLESDRAELATTLVPNLIEMAIRNIARGQRDVALYAIGQVVQADEHARPIGPIDVSARPSDEQIAALYASLPRQPLAVGILLAGNREPSGPWGPGRPVDPADAFEAARIVGEASGVEVRMVADDHLPWHPGRCARVVVDTADGPVDVGWAGELHPRVIERSGLPPRSCAVEIDLDALPVGATLPAPTLSAYPAVLQDVAVVVDRAVAAADVQAALAAGAGPLLEDIRLFDVFTGERLGDDVKSLAFALRFRAPDRTLTEDEASEARMAAVARAEREVGAHLR</sequence>
<proteinExistence type="inferred from homology"/>
<dbReference type="InterPro" id="IPR020825">
    <property type="entry name" value="Phe-tRNA_synthase-like_B3/B4"/>
</dbReference>
<gene>
    <name evidence="15 20" type="primary">pheT</name>
    <name evidence="20" type="ORF">ACFQ04_15890</name>
</gene>
<evidence type="ECO:0000256" key="10">
    <source>
        <dbReference type="ARBA" id="ARBA00022842"/>
    </source>
</evidence>
<evidence type="ECO:0000256" key="3">
    <source>
        <dbReference type="ARBA" id="ARBA00011209"/>
    </source>
</evidence>
<evidence type="ECO:0000256" key="4">
    <source>
        <dbReference type="ARBA" id="ARBA00022490"/>
    </source>
</evidence>
<dbReference type="SMART" id="SM00874">
    <property type="entry name" value="B5"/>
    <property type="match status" value="1"/>
</dbReference>
<feature type="domain" description="FDX-ACB" evidence="18">
    <location>
        <begin position="736"/>
        <end position="829"/>
    </location>
</feature>
<evidence type="ECO:0000256" key="2">
    <source>
        <dbReference type="ARBA" id="ARBA00008653"/>
    </source>
</evidence>
<dbReference type="Gene3D" id="3.30.56.10">
    <property type="match status" value="2"/>
</dbReference>
<dbReference type="SUPFAM" id="SSF50249">
    <property type="entry name" value="Nucleic acid-binding proteins"/>
    <property type="match status" value="1"/>
</dbReference>
<keyword evidence="10 15" id="KW-0460">Magnesium</keyword>
<evidence type="ECO:0000313" key="20">
    <source>
        <dbReference type="EMBL" id="MFD0927220.1"/>
    </source>
</evidence>
<dbReference type="EMBL" id="JBHTIL010000002">
    <property type="protein sequence ID" value="MFD0927220.1"/>
    <property type="molecule type" value="Genomic_DNA"/>
</dbReference>
<dbReference type="GO" id="GO:0004826">
    <property type="term" value="F:phenylalanine-tRNA ligase activity"/>
    <property type="evidence" value="ECO:0007669"/>
    <property type="project" value="UniProtKB-EC"/>
</dbReference>
<dbReference type="RefSeq" id="WP_253648873.1">
    <property type="nucleotide sequence ID" value="NZ_BAAAMO010000006.1"/>
</dbReference>
<comment type="catalytic activity">
    <reaction evidence="14 15">
        <text>tRNA(Phe) + L-phenylalanine + ATP = L-phenylalanyl-tRNA(Phe) + AMP + diphosphate + H(+)</text>
        <dbReference type="Rhea" id="RHEA:19413"/>
        <dbReference type="Rhea" id="RHEA-COMP:9668"/>
        <dbReference type="Rhea" id="RHEA-COMP:9699"/>
        <dbReference type="ChEBI" id="CHEBI:15378"/>
        <dbReference type="ChEBI" id="CHEBI:30616"/>
        <dbReference type="ChEBI" id="CHEBI:33019"/>
        <dbReference type="ChEBI" id="CHEBI:58095"/>
        <dbReference type="ChEBI" id="CHEBI:78442"/>
        <dbReference type="ChEBI" id="CHEBI:78531"/>
        <dbReference type="ChEBI" id="CHEBI:456215"/>
        <dbReference type="EC" id="6.1.1.20"/>
    </reaction>
</comment>
<protein>
    <recommendedName>
        <fullName evidence="15">Phenylalanine--tRNA ligase beta subunit</fullName>
        <ecNumber evidence="15">6.1.1.20</ecNumber>
    </recommendedName>
    <alternativeName>
        <fullName evidence="15">Phenylalanyl-tRNA synthetase beta subunit</fullName>
        <shortName evidence="15">PheRS</shortName>
    </alternativeName>
</protein>
<comment type="cofactor">
    <cofactor evidence="15">
        <name>Mg(2+)</name>
        <dbReference type="ChEBI" id="CHEBI:18420"/>
    </cofactor>
    <text evidence="15">Binds 2 magnesium ions per tetramer.</text>
</comment>
<accession>A0ABW3G9S2</accession>
<dbReference type="Pfam" id="PF01588">
    <property type="entry name" value="tRNA_bind"/>
    <property type="match status" value="1"/>
</dbReference>
<dbReference type="InterPro" id="IPR005147">
    <property type="entry name" value="tRNA_synthase_B5-dom"/>
</dbReference>
<dbReference type="NCBIfam" id="TIGR00472">
    <property type="entry name" value="pheT_bact"/>
    <property type="match status" value="1"/>
</dbReference>
<evidence type="ECO:0000256" key="16">
    <source>
        <dbReference type="PROSITE-ProRule" id="PRU00209"/>
    </source>
</evidence>
<evidence type="ECO:0000256" key="1">
    <source>
        <dbReference type="ARBA" id="ARBA00004496"/>
    </source>
</evidence>
<dbReference type="SUPFAM" id="SSF56037">
    <property type="entry name" value="PheT/TilS domain"/>
    <property type="match status" value="1"/>
</dbReference>
<keyword evidence="11 16" id="KW-0694">RNA-binding</keyword>
<evidence type="ECO:0000256" key="5">
    <source>
        <dbReference type="ARBA" id="ARBA00022555"/>
    </source>
</evidence>
<dbReference type="SMART" id="SM00896">
    <property type="entry name" value="FDX-ACB"/>
    <property type="match status" value="1"/>
</dbReference>
<comment type="similarity">
    <text evidence="2 15">Belongs to the phenylalanyl-tRNA synthetase beta subunit family. Type 1 subfamily.</text>
</comment>
<evidence type="ECO:0000259" key="19">
    <source>
        <dbReference type="PROSITE" id="PS51483"/>
    </source>
</evidence>
<dbReference type="InterPro" id="IPR012340">
    <property type="entry name" value="NA-bd_OB-fold"/>
</dbReference>
<dbReference type="InterPro" id="IPR036690">
    <property type="entry name" value="Fdx_antiC-bd_sf"/>
</dbReference>
<evidence type="ECO:0000256" key="15">
    <source>
        <dbReference type="HAMAP-Rule" id="MF_00283"/>
    </source>
</evidence>
<dbReference type="Gene3D" id="3.30.70.380">
    <property type="entry name" value="Ferrodoxin-fold anticodon-binding domain"/>
    <property type="match status" value="1"/>
</dbReference>
<evidence type="ECO:0000256" key="6">
    <source>
        <dbReference type="ARBA" id="ARBA00022598"/>
    </source>
</evidence>
<keyword evidence="13 15" id="KW-0030">Aminoacyl-tRNA synthetase</keyword>
<dbReference type="InterPro" id="IPR041616">
    <property type="entry name" value="PheRS_beta_core"/>
</dbReference>
<dbReference type="SUPFAM" id="SSF46955">
    <property type="entry name" value="Putative DNA-binding domain"/>
    <property type="match status" value="1"/>
</dbReference>
<dbReference type="Gene3D" id="3.30.930.10">
    <property type="entry name" value="Bira Bifunctional Protein, Domain 2"/>
    <property type="match status" value="1"/>
</dbReference>
<dbReference type="Pfam" id="PF03484">
    <property type="entry name" value="B5"/>
    <property type="match status" value="1"/>
</dbReference>
<dbReference type="InterPro" id="IPR004532">
    <property type="entry name" value="Phe-tRNA-ligase_IIc_bsu_bact"/>
</dbReference>
<dbReference type="PANTHER" id="PTHR10947">
    <property type="entry name" value="PHENYLALANYL-TRNA SYNTHETASE BETA CHAIN AND LEUCINE-RICH REPEAT-CONTAINING PROTEIN 47"/>
    <property type="match status" value="1"/>
</dbReference>
<evidence type="ECO:0000256" key="8">
    <source>
        <dbReference type="ARBA" id="ARBA00022741"/>
    </source>
</evidence>
<evidence type="ECO:0000256" key="11">
    <source>
        <dbReference type="ARBA" id="ARBA00022884"/>
    </source>
</evidence>
<dbReference type="Pfam" id="PF17759">
    <property type="entry name" value="tRNA_synthFbeta"/>
    <property type="match status" value="1"/>
</dbReference>
<keyword evidence="5 16" id="KW-0820">tRNA-binding</keyword>
<dbReference type="Gene3D" id="3.50.40.10">
    <property type="entry name" value="Phenylalanyl-trna Synthetase, Chain B, domain 3"/>
    <property type="match status" value="1"/>
</dbReference>
<dbReference type="EC" id="6.1.1.20" evidence="15"/>
<dbReference type="InterPro" id="IPR045060">
    <property type="entry name" value="Phe-tRNA-ligase_IIc_bsu"/>
</dbReference>
<dbReference type="Proteomes" id="UP001597068">
    <property type="component" value="Unassembled WGS sequence"/>
</dbReference>
<keyword evidence="9 15" id="KW-0067">ATP-binding</keyword>
<dbReference type="InterPro" id="IPR045864">
    <property type="entry name" value="aa-tRNA-synth_II/BPL/LPL"/>
</dbReference>
<feature type="domain" description="TRNA-binding" evidence="17">
    <location>
        <begin position="44"/>
        <end position="155"/>
    </location>
</feature>
<evidence type="ECO:0000256" key="7">
    <source>
        <dbReference type="ARBA" id="ARBA00022723"/>
    </source>
</evidence>
<feature type="binding site" evidence="15">
    <location>
        <position position="471"/>
    </location>
    <ligand>
        <name>Mg(2+)</name>
        <dbReference type="ChEBI" id="CHEBI:18420"/>
        <note>shared with alpha subunit</note>
    </ligand>
</feature>
<keyword evidence="21" id="KW-1185">Reference proteome</keyword>
<feature type="domain" description="B5" evidence="19">
    <location>
        <begin position="410"/>
        <end position="484"/>
    </location>
</feature>
<reference evidence="21" key="1">
    <citation type="journal article" date="2019" name="Int. J. Syst. Evol. Microbiol.">
        <title>The Global Catalogue of Microorganisms (GCM) 10K type strain sequencing project: providing services to taxonomists for standard genome sequencing and annotation.</title>
        <authorList>
            <consortium name="The Broad Institute Genomics Platform"/>
            <consortium name="The Broad Institute Genome Sequencing Center for Infectious Disease"/>
            <person name="Wu L."/>
            <person name="Ma J."/>
        </authorList>
    </citation>
    <scope>NUCLEOTIDE SEQUENCE [LARGE SCALE GENOMIC DNA]</scope>
    <source>
        <strain evidence="21">CCUG 50873</strain>
    </source>
</reference>
<evidence type="ECO:0000313" key="21">
    <source>
        <dbReference type="Proteomes" id="UP001597068"/>
    </source>
</evidence>
<comment type="subcellular location">
    <subcellularLocation>
        <location evidence="1 15">Cytoplasm</location>
    </subcellularLocation>
</comment>
<dbReference type="SMART" id="SM00873">
    <property type="entry name" value="B3_4"/>
    <property type="match status" value="1"/>
</dbReference>
<dbReference type="PROSITE" id="PS50886">
    <property type="entry name" value="TRBD"/>
    <property type="match status" value="1"/>
</dbReference>
<feature type="binding site" evidence="15">
    <location>
        <position position="472"/>
    </location>
    <ligand>
        <name>Mg(2+)</name>
        <dbReference type="ChEBI" id="CHEBI:18420"/>
        <note>shared with alpha subunit</note>
    </ligand>
</feature>
<evidence type="ECO:0000259" key="18">
    <source>
        <dbReference type="PROSITE" id="PS51447"/>
    </source>
</evidence>
<keyword evidence="12 15" id="KW-0648">Protein biosynthesis</keyword>
<keyword evidence="4 15" id="KW-0963">Cytoplasm</keyword>
<dbReference type="SUPFAM" id="SSF54991">
    <property type="entry name" value="Anticodon-binding domain of PheRS"/>
    <property type="match status" value="1"/>
</dbReference>
<keyword evidence="7 15" id="KW-0479">Metal-binding</keyword>
<keyword evidence="6 15" id="KW-0436">Ligase</keyword>
<dbReference type="CDD" id="cd00769">
    <property type="entry name" value="PheRS_beta_core"/>
    <property type="match status" value="1"/>
</dbReference>
<comment type="caution">
    <text evidence="20">The sequence shown here is derived from an EMBL/GenBank/DDBJ whole genome shotgun (WGS) entry which is preliminary data.</text>
</comment>
<dbReference type="CDD" id="cd02796">
    <property type="entry name" value="tRNA_bind_bactPheRS"/>
    <property type="match status" value="1"/>
</dbReference>
<name>A0ABW3G9S2_9NOCA</name>
<feature type="binding site" evidence="15">
    <location>
        <position position="468"/>
    </location>
    <ligand>
        <name>Mg(2+)</name>
        <dbReference type="ChEBI" id="CHEBI:18420"/>
        <note>shared with alpha subunit</note>
    </ligand>
</feature>
<dbReference type="InterPro" id="IPR009061">
    <property type="entry name" value="DNA-bd_dom_put_sf"/>
</dbReference>
<dbReference type="Gene3D" id="2.40.50.140">
    <property type="entry name" value="Nucleic acid-binding proteins"/>
    <property type="match status" value="1"/>
</dbReference>
<dbReference type="SUPFAM" id="SSF55681">
    <property type="entry name" value="Class II aaRS and biotin synthetases"/>
    <property type="match status" value="1"/>
</dbReference>
<dbReference type="InterPro" id="IPR002547">
    <property type="entry name" value="tRNA-bd_dom"/>
</dbReference>
<evidence type="ECO:0000256" key="13">
    <source>
        <dbReference type="ARBA" id="ARBA00023146"/>
    </source>
</evidence>
<organism evidence="20 21">
    <name type="scientific">Williamsia deligens</name>
    <dbReference type="NCBI Taxonomy" id="321325"/>
    <lineage>
        <taxon>Bacteria</taxon>
        <taxon>Bacillati</taxon>
        <taxon>Actinomycetota</taxon>
        <taxon>Actinomycetes</taxon>
        <taxon>Mycobacteriales</taxon>
        <taxon>Nocardiaceae</taxon>
        <taxon>Williamsia</taxon>
    </lineage>
</organism>
<evidence type="ECO:0000256" key="14">
    <source>
        <dbReference type="ARBA" id="ARBA00049255"/>
    </source>
</evidence>
<dbReference type="InterPro" id="IPR033714">
    <property type="entry name" value="tRNA_bind_bactPheRS"/>
</dbReference>
<dbReference type="PROSITE" id="PS51447">
    <property type="entry name" value="FDX_ACB"/>
    <property type="match status" value="1"/>
</dbReference>
<dbReference type="InterPro" id="IPR005121">
    <property type="entry name" value="Fdx_antiC-bd"/>
</dbReference>
<keyword evidence="8 15" id="KW-0547">Nucleotide-binding</keyword>